<dbReference type="AlphaFoldDB" id="D2A223"/>
<dbReference type="EMBL" id="KQ971338">
    <property type="protein sequence ID" value="EFA01497.1"/>
    <property type="molecule type" value="Genomic_DNA"/>
</dbReference>
<evidence type="ECO:0000313" key="1">
    <source>
        <dbReference type="EMBL" id="EFA01497.1"/>
    </source>
</evidence>
<reference evidence="1 2" key="1">
    <citation type="journal article" date="2008" name="Nature">
        <title>The genome of the model beetle and pest Tribolium castaneum.</title>
        <authorList>
            <consortium name="Tribolium Genome Sequencing Consortium"/>
            <person name="Richards S."/>
            <person name="Gibbs R.A."/>
            <person name="Weinstock G.M."/>
            <person name="Brown S.J."/>
            <person name="Denell R."/>
            <person name="Beeman R.W."/>
            <person name="Gibbs R."/>
            <person name="Beeman R.W."/>
            <person name="Brown S.J."/>
            <person name="Bucher G."/>
            <person name="Friedrich M."/>
            <person name="Grimmelikhuijzen C.J."/>
            <person name="Klingler M."/>
            <person name="Lorenzen M."/>
            <person name="Richards S."/>
            <person name="Roth S."/>
            <person name="Schroder R."/>
            <person name="Tautz D."/>
            <person name="Zdobnov E.M."/>
            <person name="Muzny D."/>
            <person name="Gibbs R.A."/>
            <person name="Weinstock G.M."/>
            <person name="Attaway T."/>
            <person name="Bell S."/>
            <person name="Buhay C.J."/>
            <person name="Chandrabose M.N."/>
            <person name="Chavez D."/>
            <person name="Clerk-Blankenburg K.P."/>
            <person name="Cree A."/>
            <person name="Dao M."/>
            <person name="Davis C."/>
            <person name="Chacko J."/>
            <person name="Dinh H."/>
            <person name="Dugan-Rocha S."/>
            <person name="Fowler G."/>
            <person name="Garner T.T."/>
            <person name="Garnes J."/>
            <person name="Gnirke A."/>
            <person name="Hawes A."/>
            <person name="Hernandez J."/>
            <person name="Hines S."/>
            <person name="Holder M."/>
            <person name="Hume J."/>
            <person name="Jhangiani S.N."/>
            <person name="Joshi V."/>
            <person name="Khan Z.M."/>
            <person name="Jackson L."/>
            <person name="Kovar C."/>
            <person name="Kowis A."/>
            <person name="Lee S."/>
            <person name="Lewis L.R."/>
            <person name="Margolis J."/>
            <person name="Morgan M."/>
            <person name="Nazareth L.V."/>
            <person name="Nguyen N."/>
            <person name="Okwuonu G."/>
            <person name="Parker D."/>
            <person name="Richards S."/>
            <person name="Ruiz S.J."/>
            <person name="Santibanez J."/>
            <person name="Savard J."/>
            <person name="Scherer S.E."/>
            <person name="Schneider B."/>
            <person name="Sodergren E."/>
            <person name="Tautz D."/>
            <person name="Vattahil S."/>
            <person name="Villasana D."/>
            <person name="White C.S."/>
            <person name="Wright R."/>
            <person name="Park Y."/>
            <person name="Beeman R.W."/>
            <person name="Lord J."/>
            <person name="Oppert B."/>
            <person name="Lorenzen M."/>
            <person name="Brown S."/>
            <person name="Wang L."/>
            <person name="Savard J."/>
            <person name="Tautz D."/>
            <person name="Richards S."/>
            <person name="Weinstock G."/>
            <person name="Gibbs R.A."/>
            <person name="Liu Y."/>
            <person name="Worley K."/>
            <person name="Weinstock G."/>
            <person name="Elsik C.G."/>
            <person name="Reese J.T."/>
            <person name="Elhaik E."/>
            <person name="Landan G."/>
            <person name="Graur D."/>
            <person name="Arensburger P."/>
            <person name="Atkinson P."/>
            <person name="Beeman R.W."/>
            <person name="Beidler J."/>
            <person name="Brown S.J."/>
            <person name="Demuth J.P."/>
            <person name="Drury D.W."/>
            <person name="Du Y.Z."/>
            <person name="Fujiwara H."/>
            <person name="Lorenzen M."/>
            <person name="Maselli V."/>
            <person name="Osanai M."/>
            <person name="Park Y."/>
            <person name="Robertson H.M."/>
            <person name="Tu Z."/>
            <person name="Wang J.J."/>
            <person name="Wang S."/>
            <person name="Richards S."/>
            <person name="Song H."/>
            <person name="Zhang L."/>
            <person name="Sodergren E."/>
            <person name="Werner D."/>
            <person name="Stanke M."/>
            <person name="Morgenstern B."/>
            <person name="Solovyev V."/>
            <person name="Kosarev P."/>
            <person name="Brown G."/>
            <person name="Chen H.C."/>
            <person name="Ermolaeva O."/>
            <person name="Hlavina W."/>
            <person name="Kapustin Y."/>
            <person name="Kiryutin B."/>
            <person name="Kitts P."/>
            <person name="Maglott D."/>
            <person name="Pruitt K."/>
            <person name="Sapojnikov V."/>
            <person name="Souvorov A."/>
            <person name="Mackey A.J."/>
            <person name="Waterhouse R.M."/>
            <person name="Wyder S."/>
            <person name="Zdobnov E.M."/>
            <person name="Zdobnov E.M."/>
            <person name="Wyder S."/>
            <person name="Kriventseva E.V."/>
            <person name="Kadowaki T."/>
            <person name="Bork P."/>
            <person name="Aranda M."/>
            <person name="Bao R."/>
            <person name="Beermann A."/>
            <person name="Berns N."/>
            <person name="Bolognesi R."/>
            <person name="Bonneton F."/>
            <person name="Bopp D."/>
            <person name="Brown S.J."/>
            <person name="Bucher G."/>
            <person name="Butts T."/>
            <person name="Chaumot A."/>
            <person name="Denell R.E."/>
            <person name="Ferrier D.E."/>
            <person name="Friedrich M."/>
            <person name="Gordon C.M."/>
            <person name="Jindra M."/>
            <person name="Klingler M."/>
            <person name="Lan Q."/>
            <person name="Lattorff H.M."/>
            <person name="Laudet V."/>
            <person name="von Levetsow C."/>
            <person name="Liu Z."/>
            <person name="Lutz R."/>
            <person name="Lynch J.A."/>
            <person name="da Fonseca R.N."/>
            <person name="Posnien N."/>
            <person name="Reuter R."/>
            <person name="Roth S."/>
            <person name="Savard J."/>
            <person name="Schinko J.B."/>
            <person name="Schmitt C."/>
            <person name="Schoppmeier M."/>
            <person name="Schroder R."/>
            <person name="Shippy T.D."/>
            <person name="Simonnet F."/>
            <person name="Marques-Souza H."/>
            <person name="Tautz D."/>
            <person name="Tomoyasu Y."/>
            <person name="Trauner J."/>
            <person name="Van der Zee M."/>
            <person name="Vervoort M."/>
            <person name="Wittkopp N."/>
            <person name="Wimmer E.A."/>
            <person name="Yang X."/>
            <person name="Jones A.K."/>
            <person name="Sattelle D.B."/>
            <person name="Ebert P.R."/>
            <person name="Nelson D."/>
            <person name="Scott J.G."/>
            <person name="Beeman R.W."/>
            <person name="Muthukrishnan S."/>
            <person name="Kramer K.J."/>
            <person name="Arakane Y."/>
            <person name="Beeman R.W."/>
            <person name="Zhu Q."/>
            <person name="Hogenkamp D."/>
            <person name="Dixit R."/>
            <person name="Oppert B."/>
            <person name="Jiang H."/>
            <person name="Zou Z."/>
            <person name="Marshall J."/>
            <person name="Elpidina E."/>
            <person name="Vinokurov K."/>
            <person name="Oppert C."/>
            <person name="Zou Z."/>
            <person name="Evans J."/>
            <person name="Lu Z."/>
            <person name="Zhao P."/>
            <person name="Sumathipala N."/>
            <person name="Altincicek B."/>
            <person name="Vilcinskas A."/>
            <person name="Williams M."/>
            <person name="Hultmark D."/>
            <person name="Hetru C."/>
            <person name="Jiang H."/>
            <person name="Grimmelikhuijzen C.J."/>
            <person name="Hauser F."/>
            <person name="Cazzamali G."/>
            <person name="Williamson M."/>
            <person name="Park Y."/>
            <person name="Li B."/>
            <person name="Tanaka Y."/>
            <person name="Predel R."/>
            <person name="Neupert S."/>
            <person name="Schachtner J."/>
            <person name="Verleyen P."/>
            <person name="Raible F."/>
            <person name="Bork P."/>
            <person name="Friedrich M."/>
            <person name="Walden K.K."/>
            <person name="Robertson H.M."/>
            <person name="Angeli S."/>
            <person name="Foret S."/>
            <person name="Bucher G."/>
            <person name="Schuetz S."/>
            <person name="Maleszka R."/>
            <person name="Wimmer E.A."/>
            <person name="Beeman R.W."/>
            <person name="Lorenzen M."/>
            <person name="Tomoyasu Y."/>
            <person name="Miller S.C."/>
            <person name="Grossmann D."/>
            <person name="Bucher G."/>
        </authorList>
    </citation>
    <scope>NUCLEOTIDE SEQUENCE [LARGE SCALE GENOMIC DNA]</scope>
    <source>
        <strain evidence="1 2">Georgia GA2</strain>
    </source>
</reference>
<name>D2A223_TRICA</name>
<proteinExistence type="predicted"/>
<organism evidence="1 2">
    <name type="scientific">Tribolium castaneum</name>
    <name type="common">Red flour beetle</name>
    <dbReference type="NCBI Taxonomy" id="7070"/>
    <lineage>
        <taxon>Eukaryota</taxon>
        <taxon>Metazoa</taxon>
        <taxon>Ecdysozoa</taxon>
        <taxon>Arthropoda</taxon>
        <taxon>Hexapoda</taxon>
        <taxon>Insecta</taxon>
        <taxon>Pterygota</taxon>
        <taxon>Neoptera</taxon>
        <taxon>Endopterygota</taxon>
        <taxon>Coleoptera</taxon>
        <taxon>Polyphaga</taxon>
        <taxon>Cucujiformia</taxon>
        <taxon>Tenebrionidae</taxon>
        <taxon>Tenebrionidae incertae sedis</taxon>
        <taxon>Tribolium</taxon>
    </lineage>
</organism>
<gene>
    <name evidence="1" type="primary">GLEAN_07052</name>
    <name evidence="1" type="ORF">TcasGA2_TC007052</name>
</gene>
<accession>D2A223</accession>
<evidence type="ECO:0000313" key="2">
    <source>
        <dbReference type="Proteomes" id="UP000007266"/>
    </source>
</evidence>
<dbReference type="Proteomes" id="UP000007266">
    <property type="component" value="Linkage group 4"/>
</dbReference>
<sequence>MSKKIIALVLRLIVFERTIKNKYKQASMKLLIIPALHSGKLTKCKVTQSNRDRIARCGCLREKPCSHLLDLINSPHIFATLLIFTIHNNTCEDPLVITCRHLLDLKEKQEDFIEIKVFIRGVWPVKHNLVEGEARESVRHTGHVPYCHPDLIGVLRPWTTRLADGNAPARYTASRGKPGWNEPAILHYTCPVPG</sequence>
<protein>
    <submittedName>
        <fullName evidence="1">Uncharacterized protein</fullName>
    </submittedName>
</protein>
<reference evidence="1 2" key="2">
    <citation type="journal article" date="2010" name="Nucleic Acids Res.">
        <title>BeetleBase in 2010: revisions to provide comprehensive genomic information for Tribolium castaneum.</title>
        <authorList>
            <person name="Kim H.S."/>
            <person name="Murphy T."/>
            <person name="Xia J."/>
            <person name="Caragea D."/>
            <person name="Park Y."/>
            <person name="Beeman R.W."/>
            <person name="Lorenzen M.D."/>
            <person name="Butcher S."/>
            <person name="Manak J.R."/>
            <person name="Brown S.J."/>
        </authorList>
    </citation>
    <scope>GENOME REANNOTATION</scope>
    <source>
        <strain evidence="1 2">Georgia GA2</strain>
    </source>
</reference>
<dbReference type="HOGENOM" id="CLU_1404125_0_0_1"/>
<dbReference type="InParanoid" id="D2A223"/>
<keyword evidence="2" id="KW-1185">Reference proteome</keyword>